<name>A0A858EAT3_9CAUD</name>
<sequence>MRRNSMAKHKEYKNIPLIDIKDNTRMMNIYYKGIVEELNKKRIKDNYEKRDADNTSEEGNGTIWLPLIIVECKSSENPEERIQDIMPLVIEVVTEELGLKYSPFKLNDSIKIENVAGSILGGLGVELKSYWDIKVTIEPVKDKNIFGVEKKGKFFVYASIIKRQEFRICNENSYKVIGFTPKIGTGWSTYLSSADYNHLCKLFKVCVKQSGEEKLNYLFKDQCFVDTFSRHTASLAYDRKKEEELLDKYRALNVSRVLKMLDLPIESLKEFIWQNVEDEEYYLGINILYLEIYCHLIGVGTEENIKELTKRVTSGDTPEEVKQRAGILLGILTQKGIDSKEEAYFVKEIYPVIKEAVDPSNTYFLEESRDSFRRLAVRVDRLYYQKAIVYSVAFSRTVWYDSLSDMYADLAEKFDSISKGGK</sequence>
<protein>
    <submittedName>
        <fullName evidence="1">Uncharacterized protein</fullName>
    </submittedName>
</protein>
<evidence type="ECO:0000313" key="1">
    <source>
        <dbReference type="EMBL" id="QIG60974.1"/>
    </source>
</evidence>
<gene>
    <name evidence="1" type="ORF">vBLivaVAfA18_050</name>
</gene>
<organism evidence="1 2">
    <name type="scientific">Listeria phage vB_Liva_VAfA18</name>
    <dbReference type="NCBI Taxonomy" id="2712945"/>
    <lineage>
        <taxon>Viruses</taxon>
        <taxon>Duplodnaviria</taxon>
        <taxon>Heunggongvirae</taxon>
        <taxon>Uroviricota</taxon>
        <taxon>Caudoviricetes</taxon>
        <taxon>Herelleviridae</taxon>
        <taxon>Jasinskavirinae</taxon>
        <taxon>Pecentumvirus</taxon>
        <taxon>Pecentumvirus list36</taxon>
    </lineage>
</organism>
<dbReference type="EMBL" id="MN939540">
    <property type="protein sequence ID" value="QIG60974.1"/>
    <property type="molecule type" value="Genomic_DNA"/>
</dbReference>
<dbReference type="Proteomes" id="UP000609966">
    <property type="component" value="Segment"/>
</dbReference>
<accession>A0A858EAT3</accession>
<proteinExistence type="predicted"/>
<evidence type="ECO:0000313" key="2">
    <source>
        <dbReference type="Proteomes" id="UP000609966"/>
    </source>
</evidence>
<reference evidence="1" key="1">
    <citation type="submission" date="2020-01" db="EMBL/GenBank/DDBJ databases">
        <title>Comparative genomic and phylogenetic analyses of the P100virus genus of Listeria bacteriophages and report of two new members.</title>
        <authorList>
            <person name="Blanco Fernandez M.D."/>
            <person name="Barrios M.E."/>
            <person name="Mbayed V.A."/>
            <person name="Klumpp J."/>
        </authorList>
    </citation>
    <scope>NUCLEOTIDE SEQUENCE</scope>
</reference>